<dbReference type="EMBL" id="JBDIVD010000001">
    <property type="protein sequence ID" value="MEN3152976.1"/>
    <property type="molecule type" value="Genomic_DNA"/>
</dbReference>
<reference evidence="1 2" key="2">
    <citation type="submission" date="2024-05" db="EMBL/GenBank/DDBJ databases">
        <authorList>
            <person name="Zheng X."/>
        </authorList>
    </citation>
    <scope>NUCLEOTIDE SEQUENCE [LARGE SCALE GENOMIC DNA]</scope>
    <source>
        <strain evidence="1 2">C4-10</strain>
    </source>
</reference>
<evidence type="ECO:0000313" key="2">
    <source>
        <dbReference type="Proteomes" id="UP001418804"/>
    </source>
</evidence>
<sequence length="185" mass="22048">MNQWNQNCYSKKKVRGLGRRLSTFSKYLNEQIDSLPVQNNKDPNYKGYTSLHIPFSMFFTHSKNVPINVKRYFVQKIVNKIQYLLDIRTETQKEYRIFFSFNSSDLDDSVILILFTKKGMDSFYEGFFSTEIDETPFIRLHQTQNLENKWKINIPEGLSVKGYKPIDAEYEYENCDEIWFIGRLS</sequence>
<proteinExistence type="predicted"/>
<comment type="caution">
    <text evidence="1">The sequence shown here is derived from an EMBL/GenBank/DDBJ whole genome shotgun (WGS) entry which is preliminary data.</text>
</comment>
<dbReference type="Proteomes" id="UP001418804">
    <property type="component" value="Unassembled WGS sequence"/>
</dbReference>
<gene>
    <name evidence="1" type="ORF">ABDD91_09040</name>
</gene>
<organism evidence="1 2">
    <name type="scientific">Priestia aryabhattai</name>
    <name type="common">Bacillus aryabhattai</name>
    <dbReference type="NCBI Taxonomy" id="412384"/>
    <lineage>
        <taxon>Bacteria</taxon>
        <taxon>Bacillati</taxon>
        <taxon>Bacillota</taxon>
        <taxon>Bacilli</taxon>
        <taxon>Bacillales</taxon>
        <taxon>Bacillaceae</taxon>
        <taxon>Priestia</taxon>
    </lineage>
</organism>
<accession>A0ABD5KP73</accession>
<protein>
    <submittedName>
        <fullName evidence="1">DUF3916 domain-containing protein</fullName>
    </submittedName>
</protein>
<reference evidence="1 2" key="1">
    <citation type="submission" date="2024-05" db="EMBL/GenBank/DDBJ databases">
        <title>The mechanism of isolation and screening of efficient mineral weathering bacteria priestia aryabhattai c4-10 with weathered biotite.</title>
        <authorList>
            <person name="Yang S."/>
        </authorList>
    </citation>
    <scope>NUCLEOTIDE SEQUENCE [LARGE SCALE GENOMIC DNA]</scope>
    <source>
        <strain evidence="1 2">C4-10</strain>
    </source>
</reference>
<dbReference type="AlphaFoldDB" id="A0ABD5KP73"/>
<dbReference type="Pfam" id="PF13079">
    <property type="entry name" value="DUF3916"/>
    <property type="match status" value="1"/>
</dbReference>
<dbReference type="RefSeq" id="WP_028413764.1">
    <property type="nucleotide sequence ID" value="NZ_CP025621.1"/>
</dbReference>
<dbReference type="InterPro" id="IPR025075">
    <property type="entry name" value="DUF3916"/>
</dbReference>
<evidence type="ECO:0000313" key="1">
    <source>
        <dbReference type="EMBL" id="MEN3152976.1"/>
    </source>
</evidence>
<name>A0ABD5KP73_PRIAR</name>